<evidence type="ECO:0000259" key="1">
    <source>
        <dbReference type="SMART" id="SM00891"/>
    </source>
</evidence>
<dbReference type="GO" id="GO:0006259">
    <property type="term" value="P:DNA metabolic process"/>
    <property type="evidence" value="ECO:0007669"/>
    <property type="project" value="UniProtKB-ARBA"/>
</dbReference>
<dbReference type="GO" id="GO:0004518">
    <property type="term" value="F:nuclease activity"/>
    <property type="evidence" value="ECO:0007669"/>
    <property type="project" value="InterPro"/>
</dbReference>
<dbReference type="InterPro" id="IPR006166">
    <property type="entry name" value="ERCC4_domain"/>
</dbReference>
<dbReference type="GO" id="GO:0003677">
    <property type="term" value="F:DNA binding"/>
    <property type="evidence" value="ECO:0007669"/>
    <property type="project" value="InterPro"/>
</dbReference>
<reference evidence="2" key="1">
    <citation type="journal article" date="2014" name="Int. J. Syst. Evol. Microbiol.">
        <title>Complete genome sequence of Corynebacterium casei LMG S-19264T (=DSM 44701T), isolated from a smear-ripened cheese.</title>
        <authorList>
            <consortium name="US DOE Joint Genome Institute (JGI-PGF)"/>
            <person name="Walter F."/>
            <person name="Albersmeier A."/>
            <person name="Kalinowski J."/>
            <person name="Ruckert C."/>
        </authorList>
    </citation>
    <scope>NUCLEOTIDE SEQUENCE</scope>
    <source>
        <strain evidence="2">KCTC 23224</strain>
    </source>
</reference>
<dbReference type="Proteomes" id="UP000642809">
    <property type="component" value="Unassembled WGS sequence"/>
</dbReference>
<comment type="caution">
    <text evidence="2">The sequence shown here is derived from an EMBL/GenBank/DDBJ whole genome shotgun (WGS) entry which is preliminary data.</text>
</comment>
<dbReference type="Pfam" id="PF02732">
    <property type="entry name" value="ERCC4"/>
    <property type="match status" value="1"/>
</dbReference>
<keyword evidence="3" id="KW-1185">Reference proteome</keyword>
<dbReference type="Pfam" id="PF14520">
    <property type="entry name" value="HHH_5"/>
    <property type="match status" value="1"/>
</dbReference>
<protein>
    <recommendedName>
        <fullName evidence="1">ERCC4 domain-containing protein</fullName>
    </recommendedName>
</protein>
<dbReference type="EMBL" id="BMYF01000002">
    <property type="protein sequence ID" value="GHB26203.1"/>
    <property type="molecule type" value="Genomic_DNA"/>
</dbReference>
<gene>
    <name evidence="2" type="ORF">GCM10008106_03470</name>
</gene>
<dbReference type="SUPFAM" id="SSF47781">
    <property type="entry name" value="RuvA domain 2-like"/>
    <property type="match status" value="1"/>
</dbReference>
<evidence type="ECO:0000313" key="2">
    <source>
        <dbReference type="EMBL" id="GHB26203.1"/>
    </source>
</evidence>
<proteinExistence type="predicted"/>
<dbReference type="AlphaFoldDB" id="A0A8J3G496"/>
<sequence>MPKGLIKSSFYFPLEIYLDHREPEELMRTFQSFGNSIITRKHLYTGDIIMDDYLVIERKTLNDFYNSVHDGRLFSQIKRLQKLPKPALLIVEDEAQGLQQRHFRKAAFQSLLFSIQWKFRIPVFFTRNILETVSLSLYCYRSFAGKKLTTNGNISLRKKSPTPREIQLDMLARIPGIGKKRAQDLLKAYGSIKGIMQHADLSSNGIGPKTKKKLQEVLGS</sequence>
<evidence type="ECO:0000313" key="3">
    <source>
        <dbReference type="Proteomes" id="UP000642809"/>
    </source>
</evidence>
<dbReference type="RefSeq" id="WP_189578722.1">
    <property type="nucleotide sequence ID" value="NZ_BMYF01000002.1"/>
</dbReference>
<dbReference type="Gene3D" id="1.10.150.20">
    <property type="entry name" value="5' to 3' exonuclease, C-terminal subdomain"/>
    <property type="match status" value="1"/>
</dbReference>
<dbReference type="Gene3D" id="3.40.50.10130">
    <property type="match status" value="1"/>
</dbReference>
<dbReference type="InterPro" id="IPR010994">
    <property type="entry name" value="RuvA_2-like"/>
</dbReference>
<organism evidence="2 3">
    <name type="scientific">Mongoliitalea lutea</name>
    <dbReference type="NCBI Taxonomy" id="849756"/>
    <lineage>
        <taxon>Bacteria</taxon>
        <taxon>Pseudomonadati</taxon>
        <taxon>Bacteroidota</taxon>
        <taxon>Cytophagia</taxon>
        <taxon>Cytophagales</taxon>
        <taxon>Cyclobacteriaceae</taxon>
        <taxon>Mongoliitalea</taxon>
    </lineage>
</organism>
<name>A0A8J3G496_9BACT</name>
<feature type="domain" description="ERCC4" evidence="1">
    <location>
        <begin position="15"/>
        <end position="95"/>
    </location>
</feature>
<dbReference type="SUPFAM" id="SSF52980">
    <property type="entry name" value="Restriction endonuclease-like"/>
    <property type="match status" value="1"/>
</dbReference>
<dbReference type="SMART" id="SM00891">
    <property type="entry name" value="ERCC4"/>
    <property type="match status" value="1"/>
</dbReference>
<reference evidence="2" key="2">
    <citation type="submission" date="2020-09" db="EMBL/GenBank/DDBJ databases">
        <authorList>
            <person name="Sun Q."/>
            <person name="Kim S."/>
        </authorList>
    </citation>
    <scope>NUCLEOTIDE SEQUENCE</scope>
    <source>
        <strain evidence="2">KCTC 23224</strain>
    </source>
</reference>
<accession>A0A8J3G496</accession>
<dbReference type="InterPro" id="IPR011335">
    <property type="entry name" value="Restrct_endonuc-II-like"/>
</dbReference>